<evidence type="ECO:0000256" key="2">
    <source>
        <dbReference type="ARBA" id="ARBA00022516"/>
    </source>
</evidence>
<evidence type="ECO:0000256" key="3">
    <source>
        <dbReference type="ARBA" id="ARBA00022679"/>
    </source>
</evidence>
<comment type="caution">
    <text evidence="10">Lacks conserved residue(s) required for the propagation of feature annotation.</text>
</comment>
<evidence type="ECO:0000256" key="1">
    <source>
        <dbReference type="ARBA" id="ARBA00004141"/>
    </source>
</evidence>
<keyword evidence="5 10" id="KW-0276">Fatty acid metabolism</keyword>
<dbReference type="EC" id="2.3.1.199" evidence="10"/>
<keyword evidence="11" id="KW-1185">Reference proteome</keyword>
<feature type="transmembrane region" description="Helical" evidence="10">
    <location>
        <begin position="357"/>
        <end position="379"/>
    </location>
</feature>
<sequence length="499" mass="58012">MLKVLDSLRDSYTRILDAGDPRVGDWPLMQSPWPTLTLVFCYVYFVKVVGPAWMKDRKPFYLRKLMVVYNFTMVVVNAWLFIQLGRLGWFNEYNWRCQPVDYSDNPEALQMASIGWWYFATRFVEFADTNGSYRIVKFPPDIYVELLGYVFEFFTDISKSKTSVVGHLQLQSRINFSTKDQEGLTMILFIKHNPITLYEWMMSKSDPRTNGWPLLGSPFPMLTIIASYVYFVKVLGPVWMKNRKPFQIENIIIAYNVVQVILSGFFFFYGGSLTYLSGNYNWLCQPINYATDPEAITLVKLGWWYLLLKIAEFLDTIFFVLRKKFTHISALHVLHHSLVAWGIWIGMKFGAGGHNAFFPFINCFVHMIMYSYYCLAALGPRVKPYLWWKKYITIIQMVQFVLIGLHAVLPLFLDCDFHPGFVYAILGHAVLFLILFLNFYVHSYVKKNEKDHVCGVGQDSKSFNKHINNGSNHFNNGTLLNGIISKSGNVHNRKSEKND</sequence>
<evidence type="ECO:0000256" key="10">
    <source>
        <dbReference type="RuleBase" id="RU361115"/>
    </source>
</evidence>
<protein>
    <recommendedName>
        <fullName evidence="10">Elongation of very long chain fatty acids protein</fullName>
        <ecNumber evidence="10">2.3.1.199</ecNumber>
    </recommendedName>
    <alternativeName>
        <fullName evidence="10">Very-long-chain 3-oxoacyl-CoA synthase</fullName>
    </alternativeName>
</protein>
<comment type="similarity">
    <text evidence="10">Belongs to the ELO family.</text>
</comment>
<name>A0ABM1BLT1_LIMPO</name>
<feature type="transmembrane region" description="Helical" evidence="10">
    <location>
        <begin position="33"/>
        <end position="53"/>
    </location>
</feature>
<keyword evidence="8 10" id="KW-0472">Membrane</keyword>
<feature type="transmembrane region" description="Helical" evidence="10">
    <location>
        <begin position="302"/>
        <end position="321"/>
    </location>
</feature>
<dbReference type="GeneID" id="106468690"/>
<dbReference type="PANTHER" id="PTHR11157">
    <property type="entry name" value="FATTY ACID ACYL TRANSFERASE-RELATED"/>
    <property type="match status" value="1"/>
</dbReference>
<keyword evidence="6 10" id="KW-1133">Transmembrane helix</keyword>
<evidence type="ECO:0000256" key="9">
    <source>
        <dbReference type="ARBA" id="ARBA00023160"/>
    </source>
</evidence>
<feature type="transmembrane region" description="Helical" evidence="10">
    <location>
        <begin position="421"/>
        <end position="441"/>
    </location>
</feature>
<feature type="transmembrane region" description="Helical" evidence="10">
    <location>
        <begin position="391"/>
        <end position="409"/>
    </location>
</feature>
<keyword evidence="2 10" id="KW-0444">Lipid biosynthesis</keyword>
<keyword evidence="7 10" id="KW-0443">Lipid metabolism</keyword>
<dbReference type="Pfam" id="PF01151">
    <property type="entry name" value="ELO"/>
    <property type="match status" value="2"/>
</dbReference>
<proteinExistence type="inferred from homology"/>
<dbReference type="RefSeq" id="XP_013784582.2">
    <property type="nucleotide sequence ID" value="XM_013929128.2"/>
</dbReference>
<feature type="transmembrane region" description="Helical" evidence="10">
    <location>
        <begin position="333"/>
        <end position="351"/>
    </location>
</feature>
<dbReference type="InterPro" id="IPR002076">
    <property type="entry name" value="ELO_fam"/>
</dbReference>
<evidence type="ECO:0000256" key="5">
    <source>
        <dbReference type="ARBA" id="ARBA00022832"/>
    </source>
</evidence>
<gene>
    <name evidence="12" type="primary">LOC106468690</name>
</gene>
<feature type="transmembrane region" description="Helical" evidence="10">
    <location>
        <begin position="252"/>
        <end position="271"/>
    </location>
</feature>
<comment type="catalytic activity">
    <reaction evidence="10">
        <text>a very-long-chain acyl-CoA + malonyl-CoA + H(+) = a very-long-chain 3-oxoacyl-CoA + CO2 + CoA</text>
        <dbReference type="Rhea" id="RHEA:32727"/>
        <dbReference type="ChEBI" id="CHEBI:15378"/>
        <dbReference type="ChEBI" id="CHEBI:16526"/>
        <dbReference type="ChEBI" id="CHEBI:57287"/>
        <dbReference type="ChEBI" id="CHEBI:57384"/>
        <dbReference type="ChEBI" id="CHEBI:90725"/>
        <dbReference type="ChEBI" id="CHEBI:90736"/>
        <dbReference type="EC" id="2.3.1.199"/>
    </reaction>
</comment>
<evidence type="ECO:0000256" key="6">
    <source>
        <dbReference type="ARBA" id="ARBA00022989"/>
    </source>
</evidence>
<evidence type="ECO:0000256" key="8">
    <source>
        <dbReference type="ARBA" id="ARBA00023136"/>
    </source>
</evidence>
<dbReference type="Proteomes" id="UP000694941">
    <property type="component" value="Unplaced"/>
</dbReference>
<organism evidence="11 12">
    <name type="scientific">Limulus polyphemus</name>
    <name type="common">Atlantic horseshoe crab</name>
    <dbReference type="NCBI Taxonomy" id="6850"/>
    <lineage>
        <taxon>Eukaryota</taxon>
        <taxon>Metazoa</taxon>
        <taxon>Ecdysozoa</taxon>
        <taxon>Arthropoda</taxon>
        <taxon>Chelicerata</taxon>
        <taxon>Merostomata</taxon>
        <taxon>Xiphosura</taxon>
        <taxon>Limulidae</taxon>
        <taxon>Limulus</taxon>
    </lineage>
</organism>
<keyword evidence="4 10" id="KW-0812">Transmembrane</keyword>
<comment type="subcellular location">
    <subcellularLocation>
        <location evidence="1">Membrane</location>
        <topology evidence="1">Multi-pass membrane protein</topology>
    </subcellularLocation>
</comment>
<evidence type="ECO:0000256" key="7">
    <source>
        <dbReference type="ARBA" id="ARBA00023098"/>
    </source>
</evidence>
<evidence type="ECO:0000313" key="12">
    <source>
        <dbReference type="RefSeq" id="XP_013784582.2"/>
    </source>
</evidence>
<keyword evidence="3 10" id="KW-0808">Transferase</keyword>
<reference evidence="12" key="1">
    <citation type="submission" date="2025-08" db="UniProtKB">
        <authorList>
            <consortium name="RefSeq"/>
        </authorList>
    </citation>
    <scope>IDENTIFICATION</scope>
    <source>
        <tissue evidence="12">Muscle</tissue>
    </source>
</reference>
<accession>A0ABM1BLT1</accession>
<keyword evidence="9 10" id="KW-0275">Fatty acid biosynthesis</keyword>
<evidence type="ECO:0000256" key="4">
    <source>
        <dbReference type="ARBA" id="ARBA00022692"/>
    </source>
</evidence>
<dbReference type="PANTHER" id="PTHR11157:SF69">
    <property type="entry name" value="ELONGATION OF VERY LONG CHAIN FATTY ACIDS PROTEIN 7"/>
    <property type="match status" value="1"/>
</dbReference>
<feature type="transmembrane region" description="Helical" evidence="10">
    <location>
        <begin position="65"/>
        <end position="82"/>
    </location>
</feature>
<feature type="transmembrane region" description="Helical" evidence="10">
    <location>
        <begin position="211"/>
        <end position="231"/>
    </location>
</feature>
<evidence type="ECO:0000313" key="11">
    <source>
        <dbReference type="Proteomes" id="UP000694941"/>
    </source>
</evidence>